<evidence type="ECO:0000313" key="2">
    <source>
        <dbReference type="Proteomes" id="UP001732700"/>
    </source>
</evidence>
<reference evidence="1" key="1">
    <citation type="submission" date="2021-05" db="EMBL/GenBank/DDBJ databases">
        <authorList>
            <person name="Scholz U."/>
            <person name="Mascher M."/>
            <person name="Fiebig A."/>
        </authorList>
    </citation>
    <scope>NUCLEOTIDE SEQUENCE [LARGE SCALE GENOMIC DNA]</scope>
</reference>
<reference evidence="1" key="2">
    <citation type="submission" date="2025-09" db="UniProtKB">
        <authorList>
            <consortium name="EnsemblPlants"/>
        </authorList>
    </citation>
    <scope>IDENTIFICATION</scope>
</reference>
<proteinExistence type="predicted"/>
<accession>A0ACD5ZLF1</accession>
<name>A0ACD5ZLF1_AVESA</name>
<dbReference type="EnsemblPlants" id="AVESA.00010b.r2.7AG1210640.1">
    <property type="protein sequence ID" value="AVESA.00010b.r2.7AG1210640.1.CDS.1"/>
    <property type="gene ID" value="AVESA.00010b.r2.7AG1210640"/>
</dbReference>
<evidence type="ECO:0000313" key="1">
    <source>
        <dbReference type="EnsemblPlants" id="AVESA.00010b.r2.7AG1210640.1.CDS.1"/>
    </source>
</evidence>
<keyword evidence="2" id="KW-1185">Reference proteome</keyword>
<sequence length="272" mass="29496">MWARVVTRGMGWQLGSSGATGRARRRRQVETAASPIKPSRLLRAFPSSIALPPTPRTRINHPESILLSSLAMDGGADAGAAAAGLDEADAAFFSRRRYRCCCFSAPWQSSSSSYARRAGPDEEWWHQVGEGGARGLAGGAERRRWWRRGVDAFMKVREWSELVAGPRWKTFIRRFRRGHHHRHGGAGGGRKLNYDALSYALNFDEGHGGPCSPGEDGGGGEYPDFSARFAAPPGSARASMDLGGRDAPSLFHHPPPQQPHPHTPPAIAAARG</sequence>
<dbReference type="Proteomes" id="UP001732700">
    <property type="component" value="Chromosome 7A"/>
</dbReference>
<protein>
    <submittedName>
        <fullName evidence="1">Uncharacterized protein</fullName>
    </submittedName>
</protein>
<organism evidence="1 2">
    <name type="scientific">Avena sativa</name>
    <name type="common">Oat</name>
    <dbReference type="NCBI Taxonomy" id="4498"/>
    <lineage>
        <taxon>Eukaryota</taxon>
        <taxon>Viridiplantae</taxon>
        <taxon>Streptophyta</taxon>
        <taxon>Embryophyta</taxon>
        <taxon>Tracheophyta</taxon>
        <taxon>Spermatophyta</taxon>
        <taxon>Magnoliopsida</taxon>
        <taxon>Liliopsida</taxon>
        <taxon>Poales</taxon>
        <taxon>Poaceae</taxon>
        <taxon>BOP clade</taxon>
        <taxon>Pooideae</taxon>
        <taxon>Poodae</taxon>
        <taxon>Poeae</taxon>
        <taxon>Poeae Chloroplast Group 1 (Aveneae type)</taxon>
        <taxon>Aveninae</taxon>
        <taxon>Avena</taxon>
    </lineage>
</organism>